<proteinExistence type="predicted"/>
<name>A0A2T2NHL4_CORCC</name>
<evidence type="ECO:0000313" key="1">
    <source>
        <dbReference type="EMBL" id="PSN64859.1"/>
    </source>
</evidence>
<organism evidence="1 2">
    <name type="scientific">Corynespora cassiicola Philippines</name>
    <dbReference type="NCBI Taxonomy" id="1448308"/>
    <lineage>
        <taxon>Eukaryota</taxon>
        <taxon>Fungi</taxon>
        <taxon>Dikarya</taxon>
        <taxon>Ascomycota</taxon>
        <taxon>Pezizomycotina</taxon>
        <taxon>Dothideomycetes</taxon>
        <taxon>Pleosporomycetidae</taxon>
        <taxon>Pleosporales</taxon>
        <taxon>Corynesporascaceae</taxon>
        <taxon>Corynespora</taxon>
    </lineage>
</organism>
<dbReference type="AlphaFoldDB" id="A0A2T2NHL4"/>
<dbReference type="OrthoDB" id="3799620at2759"/>
<evidence type="ECO:0000313" key="2">
    <source>
        <dbReference type="Proteomes" id="UP000240883"/>
    </source>
</evidence>
<keyword evidence="2" id="KW-1185">Reference proteome</keyword>
<dbReference type="EMBL" id="KZ678137">
    <property type="protein sequence ID" value="PSN64859.1"/>
    <property type="molecule type" value="Genomic_DNA"/>
</dbReference>
<dbReference type="Proteomes" id="UP000240883">
    <property type="component" value="Unassembled WGS sequence"/>
</dbReference>
<reference evidence="1 2" key="1">
    <citation type="journal article" date="2018" name="Front. Microbiol.">
        <title>Genome-Wide Analysis of Corynespora cassiicola Leaf Fall Disease Putative Effectors.</title>
        <authorList>
            <person name="Lopez D."/>
            <person name="Ribeiro S."/>
            <person name="Label P."/>
            <person name="Fumanal B."/>
            <person name="Venisse J.S."/>
            <person name="Kohler A."/>
            <person name="de Oliveira R.R."/>
            <person name="Labutti K."/>
            <person name="Lipzen A."/>
            <person name="Lail K."/>
            <person name="Bauer D."/>
            <person name="Ohm R.A."/>
            <person name="Barry K.W."/>
            <person name="Spatafora J."/>
            <person name="Grigoriev I.V."/>
            <person name="Martin F.M."/>
            <person name="Pujade-Renaud V."/>
        </authorList>
    </citation>
    <scope>NUCLEOTIDE SEQUENCE [LARGE SCALE GENOMIC DNA]</scope>
    <source>
        <strain evidence="1 2">Philippines</strain>
    </source>
</reference>
<accession>A0A2T2NHL4</accession>
<sequence>MDHNPGRQAHLLKIPREVRDEIYHELWLQISHIQAKYNGLVFSVWYNRDVKRDIERDLQASTPSWVMTSHQILCESVEQLQRRSTWVFRQSFCDHEFNDFFRRYQMFDPLPSDFGSRHFAWFKKIGKTPYTCFNEHTSAMKMLPNWNEGNKLLYPAGGRTLFLDSPCIMNITIKGRFGDRHGEIIRWGIGSRLLSRVLKAIFSRTPLSAPKIRNLKLSIGCFNYDSWNNDVVDNLSVMEDLARGLRLEVLAIQGIESHRAKRQSLLWEKIIPQLSSTS</sequence>
<protein>
    <submittedName>
        <fullName evidence="1">Uncharacterized protein</fullName>
    </submittedName>
</protein>
<gene>
    <name evidence="1" type="ORF">BS50DRAFT_589325</name>
</gene>